<dbReference type="PANTHER" id="PTHR31301">
    <property type="entry name" value="LOB DOMAIN-CONTAINING PROTEIN 4-RELATED"/>
    <property type="match status" value="1"/>
</dbReference>
<gene>
    <name evidence="3" type="ORF">K2173_021311</name>
</gene>
<evidence type="ECO:0000313" key="3">
    <source>
        <dbReference type="EMBL" id="KAJ8770664.1"/>
    </source>
</evidence>
<evidence type="ECO:0000259" key="2">
    <source>
        <dbReference type="PROSITE" id="PS50891"/>
    </source>
</evidence>
<sequence>MSSSSSPCAACKLLRRKCTQECVFAPYFPADQPQKFASVHKVFGASNVTKLLNELNFAEREDAVKSLAFEAETRLSDPIYGCVGIISILQHKLRQLHCDLDTARKELATYIGPQAMLPILHPPSFIPQQQLSNPPSTVVQHGRIPMMGIPTGGGGRGQLMLREPQHQQHQHQQHSHQQQQQIFEVQQLAAVREQQEMYRTYEQQQQQQNHHQTPQQQDFLRFNGAFEGTRQIAATGFNHITSAAMSPSLALSNFDNNPYHQVSPHAEHDLHHQLQAQLLLQTQQQPPKAQQQRSGSEEGV</sequence>
<keyword evidence="4" id="KW-1185">Reference proteome</keyword>
<dbReference type="Pfam" id="PF03195">
    <property type="entry name" value="LOB"/>
    <property type="match status" value="1"/>
</dbReference>
<reference evidence="3 4" key="1">
    <citation type="submission" date="2021-09" db="EMBL/GenBank/DDBJ databases">
        <title>Genomic insights and catalytic innovation underlie evolution of tropane alkaloids biosynthesis.</title>
        <authorList>
            <person name="Wang Y.-J."/>
            <person name="Tian T."/>
            <person name="Huang J.-P."/>
            <person name="Huang S.-X."/>
        </authorList>
    </citation>
    <scope>NUCLEOTIDE SEQUENCE [LARGE SCALE GENOMIC DNA]</scope>
    <source>
        <strain evidence="3">KIB-2018</strain>
        <tissue evidence="3">Leaf</tissue>
    </source>
</reference>
<organism evidence="3 4">
    <name type="scientific">Erythroxylum novogranatense</name>
    <dbReference type="NCBI Taxonomy" id="1862640"/>
    <lineage>
        <taxon>Eukaryota</taxon>
        <taxon>Viridiplantae</taxon>
        <taxon>Streptophyta</taxon>
        <taxon>Embryophyta</taxon>
        <taxon>Tracheophyta</taxon>
        <taxon>Spermatophyta</taxon>
        <taxon>Magnoliopsida</taxon>
        <taxon>eudicotyledons</taxon>
        <taxon>Gunneridae</taxon>
        <taxon>Pentapetalae</taxon>
        <taxon>rosids</taxon>
        <taxon>fabids</taxon>
        <taxon>Malpighiales</taxon>
        <taxon>Erythroxylaceae</taxon>
        <taxon>Erythroxylum</taxon>
    </lineage>
</organism>
<evidence type="ECO:0000256" key="1">
    <source>
        <dbReference type="ARBA" id="ARBA00005474"/>
    </source>
</evidence>
<evidence type="ECO:0000313" key="4">
    <source>
        <dbReference type="Proteomes" id="UP001159364"/>
    </source>
</evidence>
<dbReference type="PROSITE" id="PS50891">
    <property type="entry name" value="LOB"/>
    <property type="match status" value="1"/>
</dbReference>
<dbReference type="EMBL" id="JAIWQS010000003">
    <property type="protein sequence ID" value="KAJ8770664.1"/>
    <property type="molecule type" value="Genomic_DNA"/>
</dbReference>
<dbReference type="InterPro" id="IPR004883">
    <property type="entry name" value="LOB"/>
</dbReference>
<dbReference type="PANTHER" id="PTHR31301:SF68">
    <property type="entry name" value="LOB DOMAIN-CONTAINING PROTEIN 32-RELATED"/>
    <property type="match status" value="1"/>
</dbReference>
<name>A0AAV8TXA9_9ROSI</name>
<feature type="domain" description="LOB" evidence="2">
    <location>
        <begin position="6"/>
        <end position="107"/>
    </location>
</feature>
<proteinExistence type="inferred from homology"/>
<dbReference type="Proteomes" id="UP001159364">
    <property type="component" value="Linkage Group LG03"/>
</dbReference>
<accession>A0AAV8TXA9</accession>
<comment type="caution">
    <text evidence="3">The sequence shown here is derived from an EMBL/GenBank/DDBJ whole genome shotgun (WGS) entry which is preliminary data.</text>
</comment>
<comment type="similarity">
    <text evidence="1">Belongs to the LOB domain-containing protein family.</text>
</comment>
<dbReference type="AlphaFoldDB" id="A0AAV8TXA9"/>
<protein>
    <recommendedName>
        <fullName evidence="2">LOB domain-containing protein</fullName>
    </recommendedName>
</protein>